<evidence type="ECO:0000313" key="1">
    <source>
        <dbReference type="EMBL" id="QHA07887.1"/>
    </source>
</evidence>
<gene>
    <name evidence="1" type="ORF">GQF42_35460</name>
</gene>
<proteinExistence type="predicted"/>
<dbReference type="EMBL" id="CP047020">
    <property type="protein sequence ID" value="QHA07887.1"/>
    <property type="molecule type" value="Genomic_DNA"/>
</dbReference>
<protein>
    <submittedName>
        <fullName evidence="1">Uncharacterized protein</fullName>
    </submittedName>
</protein>
<dbReference type="RefSeq" id="WP_158926798.1">
    <property type="nucleotide sequence ID" value="NZ_CP047020.1"/>
</dbReference>
<name>A0A6I6NIT5_9ACTN</name>
<dbReference type="AlphaFoldDB" id="A0A6I6NIT5"/>
<reference evidence="1 2" key="1">
    <citation type="submission" date="2019-12" db="EMBL/GenBank/DDBJ databases">
        <title>Streptomyces sp. strain T44 isolated from rhizosphere soil of Broussonetia papyrifera.</title>
        <authorList>
            <person name="Mo P."/>
        </authorList>
    </citation>
    <scope>NUCLEOTIDE SEQUENCE [LARGE SCALE GENOMIC DNA]</scope>
    <source>
        <strain evidence="1 2">T44</strain>
    </source>
</reference>
<sequence length="153" mass="17368">MRRSIDSALGVVEGIVDQAVPGQDVPSVEELFTVIRDFERIEFDVPDRADSDGFLFQYGQVNWFPDPTFVVGFVRQLEIVDAGGEHEAYSQVQLEFRYRVDADLDPIQSHSSWWFAESQGPFDGWLEAVKQNPVWRAIRGKVPAAFDVSQEMA</sequence>
<dbReference type="KEGG" id="sbro:GQF42_35460"/>
<evidence type="ECO:0000313" key="2">
    <source>
        <dbReference type="Proteomes" id="UP000436138"/>
    </source>
</evidence>
<organism evidence="1 2">
    <name type="scientific">Streptomyces broussonetiae</name>
    <dbReference type="NCBI Taxonomy" id="2686304"/>
    <lineage>
        <taxon>Bacteria</taxon>
        <taxon>Bacillati</taxon>
        <taxon>Actinomycetota</taxon>
        <taxon>Actinomycetes</taxon>
        <taxon>Kitasatosporales</taxon>
        <taxon>Streptomycetaceae</taxon>
        <taxon>Streptomyces</taxon>
    </lineage>
</organism>
<dbReference type="Proteomes" id="UP000436138">
    <property type="component" value="Chromosome"/>
</dbReference>
<keyword evidence="2" id="KW-1185">Reference proteome</keyword>
<accession>A0A6I6NIT5</accession>